<feature type="compositionally biased region" description="Low complexity" evidence="1">
    <location>
        <begin position="176"/>
        <end position="194"/>
    </location>
</feature>
<evidence type="ECO:0000313" key="4">
    <source>
        <dbReference type="Proteomes" id="UP001153069"/>
    </source>
</evidence>
<reference evidence="3" key="1">
    <citation type="submission" date="2020-06" db="EMBL/GenBank/DDBJ databases">
        <authorList>
            <consortium name="Plant Systems Biology data submission"/>
        </authorList>
    </citation>
    <scope>NUCLEOTIDE SEQUENCE</scope>
    <source>
        <strain evidence="3">D6</strain>
    </source>
</reference>
<feature type="compositionally biased region" description="Low complexity" evidence="1">
    <location>
        <begin position="248"/>
        <end position="265"/>
    </location>
</feature>
<keyword evidence="4" id="KW-1185">Reference proteome</keyword>
<dbReference type="AlphaFoldDB" id="A0A9N8DYD8"/>
<dbReference type="EMBL" id="CAICTM010000472">
    <property type="protein sequence ID" value="CAB9511202.1"/>
    <property type="molecule type" value="Genomic_DNA"/>
</dbReference>
<feature type="compositionally biased region" description="Polar residues" evidence="1">
    <location>
        <begin position="216"/>
        <end position="231"/>
    </location>
</feature>
<dbReference type="InterPro" id="IPR003613">
    <property type="entry name" value="Ubox_domain"/>
</dbReference>
<evidence type="ECO:0000259" key="2">
    <source>
        <dbReference type="Pfam" id="PF04564"/>
    </source>
</evidence>
<dbReference type="Gene3D" id="3.30.40.10">
    <property type="entry name" value="Zinc/RING finger domain, C3HC4 (zinc finger)"/>
    <property type="match status" value="1"/>
</dbReference>
<feature type="region of interest" description="Disordered" evidence="1">
    <location>
        <begin position="164"/>
        <end position="265"/>
    </location>
</feature>
<accession>A0A9N8DYD8</accession>
<feature type="domain" description="U-box" evidence="2">
    <location>
        <begin position="8"/>
        <end position="74"/>
    </location>
</feature>
<dbReference type="GO" id="GO:0016567">
    <property type="term" value="P:protein ubiquitination"/>
    <property type="evidence" value="ECO:0007669"/>
    <property type="project" value="InterPro"/>
</dbReference>
<comment type="caution">
    <text evidence="3">The sequence shown here is derived from an EMBL/GenBank/DDBJ whole genome shotgun (WGS) entry which is preliminary data.</text>
</comment>
<protein>
    <recommendedName>
        <fullName evidence="2">U-box domain-containing protein</fullName>
    </recommendedName>
</protein>
<dbReference type="SUPFAM" id="SSF57850">
    <property type="entry name" value="RING/U-box"/>
    <property type="match status" value="1"/>
</dbReference>
<dbReference type="InterPro" id="IPR013083">
    <property type="entry name" value="Znf_RING/FYVE/PHD"/>
</dbReference>
<dbReference type="Pfam" id="PF04564">
    <property type="entry name" value="U-box"/>
    <property type="match status" value="1"/>
</dbReference>
<proteinExistence type="predicted"/>
<dbReference type="Proteomes" id="UP001153069">
    <property type="component" value="Unassembled WGS sequence"/>
</dbReference>
<dbReference type="GO" id="GO:0004842">
    <property type="term" value="F:ubiquitin-protein transferase activity"/>
    <property type="evidence" value="ECO:0007669"/>
    <property type="project" value="InterPro"/>
</dbReference>
<organism evidence="3 4">
    <name type="scientific">Seminavis robusta</name>
    <dbReference type="NCBI Taxonomy" id="568900"/>
    <lineage>
        <taxon>Eukaryota</taxon>
        <taxon>Sar</taxon>
        <taxon>Stramenopiles</taxon>
        <taxon>Ochrophyta</taxon>
        <taxon>Bacillariophyta</taxon>
        <taxon>Bacillariophyceae</taxon>
        <taxon>Bacillariophycidae</taxon>
        <taxon>Naviculales</taxon>
        <taxon>Naviculaceae</taxon>
        <taxon>Seminavis</taxon>
    </lineage>
</organism>
<evidence type="ECO:0000313" key="3">
    <source>
        <dbReference type="EMBL" id="CAB9511202.1"/>
    </source>
</evidence>
<evidence type="ECO:0000256" key="1">
    <source>
        <dbReference type="SAM" id="MobiDB-lite"/>
    </source>
</evidence>
<gene>
    <name evidence="3" type="ORF">SEMRO_473_G150090.1</name>
</gene>
<name>A0A9N8DYD8_9STRA</name>
<sequence length="299" mass="33218">MNETHDEIPDWALDPVSREIMSCPVTISAPCRHVMDKSTFINWTRQDYTVCPACYLPLTQMVAHKNKEMARKIHLLQNKNDPDDGDISFHPEMNLSSSIVLPPNSTTAIHKTLSLDSRIRFSKSENLSSQTTKFLQQTAARSSWDTPKGMDSFCNHEENITPRENQLHDCRHSTRTTKVSNRTTRSRSSSPLRRPVSAPTAPTTINTTGRRGRNRSASPTRIRITTRSKSPSPRVIKTCSPRTLQRLASPPSSPHSTGTSSSPTAALLGKLKGKVLAPKVPILKTTRSKDLVQGNTVCI</sequence>